<dbReference type="EMBL" id="LSMT01000384">
    <property type="protein sequence ID" value="PFX18950.1"/>
    <property type="molecule type" value="Genomic_DNA"/>
</dbReference>
<keyword evidence="2" id="KW-1133">Transmembrane helix</keyword>
<keyword evidence="2" id="KW-0472">Membrane</keyword>
<name>A0A2B4RQX3_STYPI</name>
<proteinExistence type="predicted"/>
<dbReference type="OrthoDB" id="5965008at2759"/>
<protein>
    <submittedName>
        <fullName evidence="3">Uncharacterized protein</fullName>
    </submittedName>
</protein>
<gene>
    <name evidence="3" type="ORF">AWC38_SpisGene16659</name>
</gene>
<evidence type="ECO:0000256" key="2">
    <source>
        <dbReference type="SAM" id="Phobius"/>
    </source>
</evidence>
<evidence type="ECO:0000313" key="3">
    <source>
        <dbReference type="EMBL" id="PFX18950.1"/>
    </source>
</evidence>
<feature type="compositionally biased region" description="Basic and acidic residues" evidence="1">
    <location>
        <begin position="188"/>
        <end position="200"/>
    </location>
</feature>
<sequence>MNLHLLYAIAYCKQHSNSLSKDSCLCLSFFPRSKDSLVQGKYSKYSRSSMMRTIFKVNELHLAVAFTFASSVAAEKAYVVGKGKDETLLIMSIVFLLVCSLFFLISVMMSLMLIRRSKVTYGIGKGYDLEETEEKYQSMYRSSEHAEDKPEQLKLKDVSNGFYDSIEDIKTSEQRNNNMGKTNAPPGAEKDIKESDKDTKALSSFHNKAYQSTSMQSGVDLVEK</sequence>
<reference evidence="4" key="1">
    <citation type="journal article" date="2017" name="bioRxiv">
        <title>Comparative analysis of the genomes of Stylophora pistillata and Acropora digitifera provides evidence for extensive differences between species of corals.</title>
        <authorList>
            <person name="Voolstra C.R."/>
            <person name="Li Y."/>
            <person name="Liew Y.J."/>
            <person name="Baumgarten S."/>
            <person name="Zoccola D."/>
            <person name="Flot J.-F."/>
            <person name="Tambutte S."/>
            <person name="Allemand D."/>
            <person name="Aranda M."/>
        </authorList>
    </citation>
    <scope>NUCLEOTIDE SEQUENCE [LARGE SCALE GENOMIC DNA]</scope>
</reference>
<organism evidence="3 4">
    <name type="scientific">Stylophora pistillata</name>
    <name type="common">Smooth cauliflower coral</name>
    <dbReference type="NCBI Taxonomy" id="50429"/>
    <lineage>
        <taxon>Eukaryota</taxon>
        <taxon>Metazoa</taxon>
        <taxon>Cnidaria</taxon>
        <taxon>Anthozoa</taxon>
        <taxon>Hexacorallia</taxon>
        <taxon>Scleractinia</taxon>
        <taxon>Astrocoeniina</taxon>
        <taxon>Pocilloporidae</taxon>
        <taxon>Stylophora</taxon>
    </lineage>
</organism>
<dbReference type="Proteomes" id="UP000225706">
    <property type="component" value="Unassembled WGS sequence"/>
</dbReference>
<dbReference type="AlphaFoldDB" id="A0A2B4RQX3"/>
<feature type="compositionally biased region" description="Polar residues" evidence="1">
    <location>
        <begin position="201"/>
        <end position="217"/>
    </location>
</feature>
<feature type="region of interest" description="Disordered" evidence="1">
    <location>
        <begin position="170"/>
        <end position="224"/>
    </location>
</feature>
<feature type="transmembrane region" description="Helical" evidence="2">
    <location>
        <begin position="60"/>
        <end position="81"/>
    </location>
</feature>
<feature type="transmembrane region" description="Helical" evidence="2">
    <location>
        <begin position="87"/>
        <end position="114"/>
    </location>
</feature>
<keyword evidence="4" id="KW-1185">Reference proteome</keyword>
<accession>A0A2B4RQX3</accession>
<keyword evidence="2" id="KW-0812">Transmembrane</keyword>
<evidence type="ECO:0000313" key="4">
    <source>
        <dbReference type="Proteomes" id="UP000225706"/>
    </source>
</evidence>
<evidence type="ECO:0000256" key="1">
    <source>
        <dbReference type="SAM" id="MobiDB-lite"/>
    </source>
</evidence>
<comment type="caution">
    <text evidence="3">The sequence shown here is derived from an EMBL/GenBank/DDBJ whole genome shotgun (WGS) entry which is preliminary data.</text>
</comment>